<dbReference type="AlphaFoldDB" id="A0A875S0L4"/>
<dbReference type="InterPro" id="IPR006760">
    <property type="entry name" value="Endosulphine"/>
</dbReference>
<evidence type="ECO:0000313" key="5">
    <source>
        <dbReference type="Proteomes" id="UP000662931"/>
    </source>
</evidence>
<evidence type="ECO:0000313" key="4">
    <source>
        <dbReference type="EMBL" id="QPG73409.1"/>
    </source>
</evidence>
<protein>
    <recommendedName>
        <fullName evidence="2">mRNA stability protein</fullName>
    </recommendedName>
</protein>
<reference evidence="4" key="1">
    <citation type="submission" date="2020-10" db="EMBL/GenBank/DDBJ databases">
        <authorList>
            <person name="Roach M.J.R."/>
        </authorList>
    </citation>
    <scope>NUCLEOTIDE SEQUENCE</scope>
    <source>
        <strain evidence="4">CBS 1945</strain>
    </source>
</reference>
<dbReference type="KEGG" id="bnn:FOA43_000719"/>
<dbReference type="EMBL" id="CP064812">
    <property type="protein sequence ID" value="QPG73409.1"/>
    <property type="molecule type" value="Genomic_DNA"/>
</dbReference>
<dbReference type="GeneID" id="62194120"/>
<dbReference type="RefSeq" id="XP_038776974.1">
    <property type="nucleotide sequence ID" value="XM_038921046.1"/>
</dbReference>
<keyword evidence="5" id="KW-1185">Reference proteome</keyword>
<organism evidence="4 5">
    <name type="scientific">Eeniella nana</name>
    <name type="common">Yeast</name>
    <name type="synonym">Brettanomyces nanus</name>
    <dbReference type="NCBI Taxonomy" id="13502"/>
    <lineage>
        <taxon>Eukaryota</taxon>
        <taxon>Fungi</taxon>
        <taxon>Dikarya</taxon>
        <taxon>Ascomycota</taxon>
        <taxon>Saccharomycotina</taxon>
        <taxon>Pichiomycetes</taxon>
        <taxon>Pichiales</taxon>
        <taxon>Pichiaceae</taxon>
        <taxon>Brettanomyces</taxon>
    </lineage>
</organism>
<feature type="region of interest" description="Disordered" evidence="3">
    <location>
        <begin position="191"/>
        <end position="225"/>
    </location>
</feature>
<evidence type="ECO:0000256" key="2">
    <source>
        <dbReference type="RuleBase" id="RU363120"/>
    </source>
</evidence>
<dbReference type="PANTHER" id="PTHR10358">
    <property type="entry name" value="ENDOSULFINE"/>
    <property type="match status" value="1"/>
</dbReference>
<evidence type="ECO:0000256" key="1">
    <source>
        <dbReference type="ARBA" id="ARBA00010520"/>
    </source>
</evidence>
<proteinExistence type="inferred from homology"/>
<dbReference type="Pfam" id="PF04667">
    <property type="entry name" value="Endosulfine"/>
    <property type="match status" value="1"/>
</dbReference>
<sequence length="225" mass="25361">MRGSDLKETFQKDRSIRFPCSELTLSGIIHLLPNANKTKFFIAVMLSGDSTKILTALVTSINRLLPEGSKYYDNSQLHLSIGEIKIDRNSIQLMTILQNFQTQDDKDPLYVPARTKESLDISKLSPQEYKLYKMYGKLPKTSDVLQDKLKDRKFFDSGDYAMSKAGTKKEQVVGSVNPLRQPNIESMARINRNSFSGSNAPSLLGVNREKSKLEEDSTDSVIDDD</sequence>
<comment type="similarity">
    <text evidence="1 2">Belongs to the endosulfine family.</text>
</comment>
<feature type="compositionally biased region" description="Polar residues" evidence="3">
    <location>
        <begin position="191"/>
        <end position="201"/>
    </location>
</feature>
<comment type="function">
    <text evidence="2">Plays an essential role in initiation of the G0 program by preventing the degradation of specific nutrient-regulated mRNAs via the 5'-3' mRNA decay pathway.</text>
</comment>
<accession>A0A875S0L4</accession>
<name>A0A875S0L4_EENNA</name>
<dbReference type="Proteomes" id="UP000662931">
    <property type="component" value="Chromosome 1"/>
</dbReference>
<gene>
    <name evidence="4" type="ORF">FOA43_000719</name>
</gene>
<dbReference type="Gene3D" id="3.90.1140.10">
    <property type="entry name" value="Cyclic phosphodiesterase"/>
    <property type="match status" value="1"/>
</dbReference>
<feature type="compositionally biased region" description="Acidic residues" evidence="3">
    <location>
        <begin position="216"/>
        <end position="225"/>
    </location>
</feature>
<dbReference type="GO" id="GO:0004864">
    <property type="term" value="F:protein phosphatase inhibitor activity"/>
    <property type="evidence" value="ECO:0007669"/>
    <property type="project" value="TreeGrafter"/>
</dbReference>
<dbReference type="PANTHER" id="PTHR10358:SF6">
    <property type="entry name" value="ENDOSULFINE, ISOFORM A"/>
    <property type="match status" value="1"/>
</dbReference>
<dbReference type="OrthoDB" id="5949865at2759"/>
<dbReference type="GO" id="GO:0005737">
    <property type="term" value="C:cytoplasm"/>
    <property type="evidence" value="ECO:0007669"/>
    <property type="project" value="TreeGrafter"/>
</dbReference>
<evidence type="ECO:0000256" key="3">
    <source>
        <dbReference type="SAM" id="MobiDB-lite"/>
    </source>
</evidence>